<dbReference type="Gene3D" id="2.120.10.30">
    <property type="entry name" value="TolB, C-terminal domain"/>
    <property type="match status" value="3"/>
</dbReference>
<dbReference type="Gene3D" id="3.40.30.10">
    <property type="entry name" value="Glutaredoxin"/>
    <property type="match status" value="1"/>
</dbReference>
<dbReference type="InterPro" id="IPR045302">
    <property type="entry name" value="NHL2_NHL_rpt_dom"/>
</dbReference>
<dbReference type="PROSITE" id="PS51257">
    <property type="entry name" value="PROKAR_LIPOPROTEIN"/>
    <property type="match status" value="1"/>
</dbReference>
<dbReference type="InterPro" id="IPR036249">
    <property type="entry name" value="Thioredoxin-like_sf"/>
</dbReference>
<dbReference type="CDD" id="cd14951">
    <property type="entry name" value="NHL-2_like"/>
    <property type="match status" value="1"/>
</dbReference>
<accession>A0ABQ9IPD6</accession>
<sequence length="693" mass="75264">MQTRLGLALQHVGSVVMACTQSRSGRDVLPRQLSLTDCPEASVARTYHGRLRGSHKQKCYACRVGVHSAKFDNEKDSNNIRAAVQRYGITHPVLNDCDAVLWNDLGVPCWPTLFVLGYFPSTGPKGEVLFVLMGERNIGELPQFVKFALDFFSTAGQLDHEPLPLAENGHLGAADKQTGFALRFPGKVVCGYKYQGDLKELLAISDTGNHRVVFAGTSGQIEAVVGGPEPGFADGSFSEAKFNSPQGLLFYKPHMILVADTLNHAIREIDLTCKQVKTLSGTGSQGSDLVGGGNLRNQALSSPWDLVLVPGMVDREIQLILIAMAGSHQVWAFCSAAAPQIWKGKFRLAGDCFAVAGSGKEENRNNTYPLSAGFAQPSGLTYCPLKEVVYIADSESSSIRQLSLTTGKVSSIVGGDIDPHNLFCFGDVDGVGTAAKLQHPLGVAWNERDSLLYVADSYNHKLKAVNAEAKLCSTVLGSGTHGNLCGSYNNPSDIQLNEPGGLCTSRDGKKLYISDTNNHCIKVVCLEDKKIDQLELFEVPYAQKVFHTLLPCEVCVSIEGCSIHLTVDLIISNEYSLTPSAPQKWVAWIANTGVTMTSRVGKYQQCMTFSMQVSPGRVGVVRTVNIDYVLYLCCETDLCTQKVLRLPVRLVHEECGPREVFHAVRHVYGEAGVSSESKNLLTDTQILESLKIS</sequence>
<dbReference type="EMBL" id="JARBHB010000001">
    <property type="protein sequence ID" value="KAJ8898542.1"/>
    <property type="molecule type" value="Genomic_DNA"/>
</dbReference>
<dbReference type="PANTHER" id="PTHR46388">
    <property type="entry name" value="NHL REPEAT-CONTAINING PROTEIN 2"/>
    <property type="match status" value="1"/>
</dbReference>
<proteinExistence type="predicted"/>
<dbReference type="SUPFAM" id="SSF101898">
    <property type="entry name" value="NHL repeat"/>
    <property type="match status" value="1"/>
</dbReference>
<keyword evidence="3" id="KW-1185">Reference proteome</keyword>
<protein>
    <recommendedName>
        <fullName evidence="4">NHL repeat-containing protein 2</fullName>
    </recommendedName>
</protein>
<keyword evidence="1" id="KW-0677">Repeat</keyword>
<dbReference type="InterPro" id="IPR011042">
    <property type="entry name" value="6-blade_b-propeller_TolB-like"/>
</dbReference>
<comment type="caution">
    <text evidence="2">The sequence shown here is derived from an EMBL/GenBank/DDBJ whole genome shotgun (WGS) entry which is preliminary data.</text>
</comment>
<evidence type="ECO:0000313" key="3">
    <source>
        <dbReference type="Proteomes" id="UP001159363"/>
    </source>
</evidence>
<evidence type="ECO:0000256" key="1">
    <source>
        <dbReference type="ARBA" id="ARBA00022737"/>
    </source>
</evidence>
<gene>
    <name evidence="2" type="ORF">PR048_003902</name>
</gene>
<dbReference type="Proteomes" id="UP001159363">
    <property type="component" value="Chromosome 1"/>
</dbReference>
<evidence type="ECO:0000313" key="2">
    <source>
        <dbReference type="EMBL" id="KAJ8898542.1"/>
    </source>
</evidence>
<dbReference type="SUPFAM" id="SSF52833">
    <property type="entry name" value="Thioredoxin-like"/>
    <property type="match status" value="1"/>
</dbReference>
<organism evidence="2 3">
    <name type="scientific">Dryococelus australis</name>
    <dbReference type="NCBI Taxonomy" id="614101"/>
    <lineage>
        <taxon>Eukaryota</taxon>
        <taxon>Metazoa</taxon>
        <taxon>Ecdysozoa</taxon>
        <taxon>Arthropoda</taxon>
        <taxon>Hexapoda</taxon>
        <taxon>Insecta</taxon>
        <taxon>Pterygota</taxon>
        <taxon>Neoptera</taxon>
        <taxon>Polyneoptera</taxon>
        <taxon>Phasmatodea</taxon>
        <taxon>Verophasmatodea</taxon>
        <taxon>Anareolatae</taxon>
        <taxon>Phasmatidae</taxon>
        <taxon>Eurycanthinae</taxon>
        <taxon>Dryococelus</taxon>
    </lineage>
</organism>
<reference evidence="2 3" key="1">
    <citation type="submission" date="2023-02" db="EMBL/GenBank/DDBJ databases">
        <title>LHISI_Scaffold_Assembly.</title>
        <authorList>
            <person name="Stuart O.P."/>
            <person name="Cleave R."/>
            <person name="Magrath M.J.L."/>
            <person name="Mikheyev A.S."/>
        </authorList>
    </citation>
    <scope>NUCLEOTIDE SEQUENCE [LARGE SCALE GENOMIC DNA]</scope>
    <source>
        <strain evidence="2">Daus_M_001</strain>
        <tissue evidence="2">Leg muscle</tissue>
    </source>
</reference>
<dbReference type="Pfam" id="PF01436">
    <property type="entry name" value="NHL"/>
    <property type="match status" value="1"/>
</dbReference>
<dbReference type="PANTHER" id="PTHR46388:SF2">
    <property type="entry name" value="NHL REPEAT-CONTAINING PROTEIN 2"/>
    <property type="match status" value="1"/>
</dbReference>
<dbReference type="InterPro" id="IPR001258">
    <property type="entry name" value="NHL_repeat"/>
</dbReference>
<evidence type="ECO:0008006" key="4">
    <source>
        <dbReference type="Google" id="ProtNLM"/>
    </source>
</evidence>
<name>A0ABQ9IPD6_9NEOP</name>